<dbReference type="CDD" id="cd00333">
    <property type="entry name" value="MIP"/>
    <property type="match status" value="1"/>
</dbReference>
<feature type="transmembrane region" description="Helical" evidence="9">
    <location>
        <begin position="72"/>
        <end position="95"/>
    </location>
</feature>
<dbReference type="GO" id="GO:0005886">
    <property type="term" value="C:plasma membrane"/>
    <property type="evidence" value="ECO:0007669"/>
    <property type="project" value="UniProtKB-SubCell"/>
</dbReference>
<dbReference type="PROSITE" id="PS00221">
    <property type="entry name" value="MIP"/>
    <property type="match status" value="1"/>
</dbReference>
<dbReference type="InterPro" id="IPR022357">
    <property type="entry name" value="MIP_CS"/>
</dbReference>
<dbReference type="Gene3D" id="1.20.1080.10">
    <property type="entry name" value="Glycerol uptake facilitator protein"/>
    <property type="match status" value="1"/>
</dbReference>
<evidence type="ECO:0000256" key="4">
    <source>
        <dbReference type="ARBA" id="ARBA00022475"/>
    </source>
</evidence>
<keyword evidence="7 9" id="KW-0472">Membrane</keyword>
<dbReference type="NCBIfam" id="TIGR00861">
    <property type="entry name" value="MIP"/>
    <property type="match status" value="1"/>
</dbReference>
<keyword evidence="6 9" id="KW-1133">Transmembrane helix</keyword>
<evidence type="ECO:0000256" key="9">
    <source>
        <dbReference type="SAM" id="Phobius"/>
    </source>
</evidence>
<dbReference type="InterPro" id="IPR034294">
    <property type="entry name" value="Aquaporin_transptr"/>
</dbReference>
<feature type="transmembrane region" description="Helical" evidence="9">
    <location>
        <begin position="116"/>
        <end position="137"/>
    </location>
</feature>
<dbReference type="InterPro" id="IPR023271">
    <property type="entry name" value="Aquaporin-like"/>
</dbReference>
<dbReference type="PRINTS" id="PR00783">
    <property type="entry name" value="MINTRINSICP"/>
</dbReference>
<reference evidence="10" key="1">
    <citation type="submission" date="2015-11" db="EMBL/GenBank/DDBJ databases">
        <title>De novo transcriptome assembly of four potential Pierce s Disease insect vectors from Arizona vineyards.</title>
        <authorList>
            <person name="Tassone E.E."/>
        </authorList>
    </citation>
    <scope>NUCLEOTIDE SEQUENCE</scope>
</reference>
<feature type="transmembrane region" description="Helical" evidence="9">
    <location>
        <begin position="232"/>
        <end position="250"/>
    </location>
</feature>
<sequence>MRDYWAGSIRSMASSNKMALVKDRVGLSELNDNKNNLGKALIAECVGTFVLNFFGCLSVMNLGDQSTAADLVLISLAFGLSVMAMVQAIGHVSGCHINPAVTVGLVAGGRVSIVRGILYVVAQCIGAVAGSATVKALTPEPYQGALGNTALQADLTATQGLGVEFFLGFVLVFVVYGVIDPNKANDKVPAALVIGLTVTLGHLACIDFTGSSMNPARSFGSAVVSSGWENHWIYWAGPGLGGVAAGLLYTHIFQAPHAEYSAVHAEEKEGSKSIKGSIIDLVKTQLKRLDGKSEDGLA</sequence>
<gene>
    <name evidence="10" type="ORF">g.18010</name>
</gene>
<comment type="subcellular location">
    <subcellularLocation>
        <location evidence="1">Cell membrane</location>
        <topology evidence="1">Multi-pass membrane protein</topology>
    </subcellularLocation>
</comment>
<evidence type="ECO:0000256" key="2">
    <source>
        <dbReference type="ARBA" id="ARBA00006175"/>
    </source>
</evidence>
<evidence type="ECO:0000256" key="6">
    <source>
        <dbReference type="ARBA" id="ARBA00022989"/>
    </source>
</evidence>
<dbReference type="InterPro" id="IPR000425">
    <property type="entry name" value="MIP"/>
</dbReference>
<dbReference type="AlphaFoldDB" id="A0A1B6HM99"/>
<comment type="similarity">
    <text evidence="2 8">Belongs to the MIP/aquaporin (TC 1.A.8) family.</text>
</comment>
<dbReference type="SUPFAM" id="SSF81338">
    <property type="entry name" value="Aquaporin-like"/>
    <property type="match status" value="1"/>
</dbReference>
<evidence type="ECO:0000256" key="8">
    <source>
        <dbReference type="RuleBase" id="RU000477"/>
    </source>
</evidence>
<evidence type="ECO:0000256" key="1">
    <source>
        <dbReference type="ARBA" id="ARBA00004651"/>
    </source>
</evidence>
<keyword evidence="4" id="KW-1003">Cell membrane</keyword>
<proteinExistence type="inferred from homology"/>
<accession>A0A1B6HM99</accession>
<dbReference type="PANTHER" id="PTHR19139:SF199">
    <property type="entry name" value="MIP17260P"/>
    <property type="match status" value="1"/>
</dbReference>
<keyword evidence="5 8" id="KW-0812">Transmembrane</keyword>
<protein>
    <recommendedName>
        <fullName evidence="11">Aquaporin</fullName>
    </recommendedName>
</protein>
<evidence type="ECO:0008006" key="11">
    <source>
        <dbReference type="Google" id="ProtNLM"/>
    </source>
</evidence>
<name>A0A1B6HM99_9HEMI</name>
<dbReference type="EMBL" id="GECU01031935">
    <property type="protein sequence ID" value="JAS75771.1"/>
    <property type="molecule type" value="Transcribed_RNA"/>
</dbReference>
<feature type="transmembrane region" description="Helical" evidence="9">
    <location>
        <begin position="40"/>
        <end position="60"/>
    </location>
</feature>
<dbReference type="Pfam" id="PF00230">
    <property type="entry name" value="MIP"/>
    <property type="match status" value="1"/>
</dbReference>
<keyword evidence="3 8" id="KW-0813">Transport</keyword>
<organism evidence="10">
    <name type="scientific">Homalodisca liturata</name>
    <dbReference type="NCBI Taxonomy" id="320908"/>
    <lineage>
        <taxon>Eukaryota</taxon>
        <taxon>Metazoa</taxon>
        <taxon>Ecdysozoa</taxon>
        <taxon>Arthropoda</taxon>
        <taxon>Hexapoda</taxon>
        <taxon>Insecta</taxon>
        <taxon>Pterygota</taxon>
        <taxon>Neoptera</taxon>
        <taxon>Paraneoptera</taxon>
        <taxon>Hemiptera</taxon>
        <taxon>Auchenorrhyncha</taxon>
        <taxon>Membracoidea</taxon>
        <taxon>Cicadellidae</taxon>
        <taxon>Cicadellinae</taxon>
        <taxon>Proconiini</taxon>
        <taxon>Homalodisca</taxon>
    </lineage>
</organism>
<dbReference type="GO" id="GO:0015267">
    <property type="term" value="F:channel activity"/>
    <property type="evidence" value="ECO:0007669"/>
    <property type="project" value="InterPro"/>
</dbReference>
<evidence type="ECO:0000313" key="10">
    <source>
        <dbReference type="EMBL" id="JAS75771.1"/>
    </source>
</evidence>
<dbReference type="FunFam" id="1.20.1080.10:FF:000023">
    <property type="entry name" value="Prip, isoform A"/>
    <property type="match status" value="1"/>
</dbReference>
<evidence type="ECO:0000256" key="5">
    <source>
        <dbReference type="ARBA" id="ARBA00022692"/>
    </source>
</evidence>
<evidence type="ECO:0000256" key="7">
    <source>
        <dbReference type="ARBA" id="ARBA00023136"/>
    </source>
</evidence>
<evidence type="ECO:0000256" key="3">
    <source>
        <dbReference type="ARBA" id="ARBA00022448"/>
    </source>
</evidence>
<feature type="transmembrane region" description="Helical" evidence="9">
    <location>
        <begin position="157"/>
        <end position="179"/>
    </location>
</feature>
<dbReference type="PANTHER" id="PTHR19139">
    <property type="entry name" value="AQUAPORIN TRANSPORTER"/>
    <property type="match status" value="1"/>
</dbReference>
<feature type="transmembrane region" description="Helical" evidence="9">
    <location>
        <begin position="191"/>
        <end position="212"/>
    </location>
</feature>